<comment type="caution">
    <text evidence="1">The sequence shown here is derived from an EMBL/GenBank/DDBJ whole genome shotgun (WGS) entry which is preliminary data.</text>
</comment>
<dbReference type="AlphaFoldDB" id="A0ABD0LKP8"/>
<organism evidence="1 2">
    <name type="scientific">Batillaria attramentaria</name>
    <dbReference type="NCBI Taxonomy" id="370345"/>
    <lineage>
        <taxon>Eukaryota</taxon>
        <taxon>Metazoa</taxon>
        <taxon>Spiralia</taxon>
        <taxon>Lophotrochozoa</taxon>
        <taxon>Mollusca</taxon>
        <taxon>Gastropoda</taxon>
        <taxon>Caenogastropoda</taxon>
        <taxon>Sorbeoconcha</taxon>
        <taxon>Cerithioidea</taxon>
        <taxon>Batillariidae</taxon>
        <taxon>Batillaria</taxon>
    </lineage>
</organism>
<gene>
    <name evidence="1" type="ORF">BaRGS_00008927</name>
</gene>
<keyword evidence="2" id="KW-1185">Reference proteome</keyword>
<dbReference type="EMBL" id="JACVVK020000041">
    <property type="protein sequence ID" value="KAK7499836.1"/>
    <property type="molecule type" value="Genomic_DNA"/>
</dbReference>
<protein>
    <submittedName>
        <fullName evidence="1">Uncharacterized protein</fullName>
    </submittedName>
</protein>
<sequence>MREGGGNFLLNEEISRRQREDKFSIISCQHTRQQVTHYLIRGQNIISPFSNSDTVVALGSISLQAETQSSEYKFSLDWTMVKPSDRAVWRKSLILCTCRTPD</sequence>
<accession>A0ABD0LKP8</accession>
<name>A0ABD0LKP8_9CAEN</name>
<proteinExistence type="predicted"/>
<evidence type="ECO:0000313" key="2">
    <source>
        <dbReference type="Proteomes" id="UP001519460"/>
    </source>
</evidence>
<evidence type="ECO:0000313" key="1">
    <source>
        <dbReference type="EMBL" id="KAK7499836.1"/>
    </source>
</evidence>
<dbReference type="Proteomes" id="UP001519460">
    <property type="component" value="Unassembled WGS sequence"/>
</dbReference>
<reference evidence="1 2" key="1">
    <citation type="journal article" date="2023" name="Sci. Data">
        <title>Genome assembly of the Korean intertidal mud-creeper Batillaria attramentaria.</title>
        <authorList>
            <person name="Patra A.K."/>
            <person name="Ho P.T."/>
            <person name="Jun S."/>
            <person name="Lee S.J."/>
            <person name="Kim Y."/>
            <person name="Won Y.J."/>
        </authorList>
    </citation>
    <scope>NUCLEOTIDE SEQUENCE [LARGE SCALE GENOMIC DNA]</scope>
    <source>
        <strain evidence="1">Wonlab-2016</strain>
    </source>
</reference>